<dbReference type="Proteomes" id="UP001550628">
    <property type="component" value="Unassembled WGS sequence"/>
</dbReference>
<dbReference type="RefSeq" id="WP_356959672.1">
    <property type="nucleotide sequence ID" value="NZ_JBEYBD010000033.1"/>
</dbReference>
<dbReference type="PANTHER" id="PTHR34822">
    <property type="entry name" value="GRPB DOMAIN PROTEIN (AFU_ORTHOLOGUE AFUA_1G01530)"/>
    <property type="match status" value="1"/>
</dbReference>
<dbReference type="InterPro" id="IPR043519">
    <property type="entry name" value="NT_sf"/>
</dbReference>
<dbReference type="Pfam" id="PF04229">
    <property type="entry name" value="GrpB"/>
    <property type="match status" value="1"/>
</dbReference>
<proteinExistence type="predicted"/>
<accession>A0ABV2WXN9</accession>
<gene>
    <name evidence="2" type="ORF">ABZ510_27860</name>
</gene>
<protein>
    <submittedName>
        <fullName evidence="2">GrpB family protein</fullName>
    </submittedName>
</protein>
<organism evidence="2 3">
    <name type="scientific">Nocardia rhamnosiphila</name>
    <dbReference type="NCBI Taxonomy" id="426716"/>
    <lineage>
        <taxon>Bacteria</taxon>
        <taxon>Bacillati</taxon>
        <taxon>Actinomycetota</taxon>
        <taxon>Actinomycetes</taxon>
        <taxon>Mycobacteriales</taxon>
        <taxon>Nocardiaceae</taxon>
        <taxon>Nocardia</taxon>
    </lineage>
</organism>
<name>A0ABV2WXN9_9NOCA</name>
<evidence type="ECO:0000313" key="3">
    <source>
        <dbReference type="Proteomes" id="UP001550628"/>
    </source>
</evidence>
<dbReference type="PANTHER" id="PTHR34822:SF1">
    <property type="entry name" value="GRPB FAMILY PROTEIN"/>
    <property type="match status" value="1"/>
</dbReference>
<dbReference type="SUPFAM" id="SSF81301">
    <property type="entry name" value="Nucleotidyltransferase"/>
    <property type="match status" value="1"/>
</dbReference>
<sequence>MSTDSLRIDDYDPGWPAAAAQAISELRARWRNLLIEVEHIGSTAVPGLAAKPVIDLMAAAADPVEVQRREAELAPLGYRRHLNGMSDRLLYVRVRGDVRTHILHVVDTASWPHRNQRLLRDYLRTHPQDAARYGDLKRRIAAAGILPADYARAKTGLIQELTDRARAQHGLPPVPVWEK</sequence>
<dbReference type="Gene3D" id="3.30.460.10">
    <property type="entry name" value="Beta Polymerase, domain 2"/>
    <property type="match status" value="1"/>
</dbReference>
<keyword evidence="1" id="KW-0173">Coenzyme A biosynthesis</keyword>
<comment type="caution">
    <text evidence="2">The sequence shown here is derived from an EMBL/GenBank/DDBJ whole genome shotgun (WGS) entry which is preliminary data.</text>
</comment>
<evidence type="ECO:0000313" key="2">
    <source>
        <dbReference type="EMBL" id="MEU1955659.1"/>
    </source>
</evidence>
<reference evidence="2 3" key="1">
    <citation type="submission" date="2024-06" db="EMBL/GenBank/DDBJ databases">
        <title>The Natural Products Discovery Center: Release of the First 8490 Sequenced Strains for Exploring Actinobacteria Biosynthetic Diversity.</title>
        <authorList>
            <person name="Kalkreuter E."/>
            <person name="Kautsar S.A."/>
            <person name="Yang D."/>
            <person name="Bader C.D."/>
            <person name="Teijaro C.N."/>
            <person name="Fluegel L."/>
            <person name="Davis C.M."/>
            <person name="Simpson J.R."/>
            <person name="Lauterbach L."/>
            <person name="Steele A.D."/>
            <person name="Gui C."/>
            <person name="Meng S."/>
            <person name="Li G."/>
            <person name="Viehrig K."/>
            <person name="Ye F."/>
            <person name="Su P."/>
            <person name="Kiefer A.F."/>
            <person name="Nichols A."/>
            <person name="Cepeda A.J."/>
            <person name="Yan W."/>
            <person name="Fan B."/>
            <person name="Jiang Y."/>
            <person name="Adhikari A."/>
            <person name="Zheng C.-J."/>
            <person name="Schuster L."/>
            <person name="Cowan T.M."/>
            <person name="Smanski M.J."/>
            <person name="Chevrette M.G."/>
            <person name="De Carvalho L.P.S."/>
            <person name="Shen B."/>
        </authorList>
    </citation>
    <scope>NUCLEOTIDE SEQUENCE [LARGE SCALE GENOMIC DNA]</scope>
    <source>
        <strain evidence="2 3">NPDC019708</strain>
    </source>
</reference>
<keyword evidence="3" id="KW-1185">Reference proteome</keyword>
<dbReference type="InterPro" id="IPR007344">
    <property type="entry name" value="GrpB/CoaE"/>
</dbReference>
<evidence type="ECO:0000256" key="1">
    <source>
        <dbReference type="ARBA" id="ARBA00022993"/>
    </source>
</evidence>
<dbReference type="EMBL" id="JBEYBF010000026">
    <property type="protein sequence ID" value="MEU1955659.1"/>
    <property type="molecule type" value="Genomic_DNA"/>
</dbReference>